<evidence type="ECO:0000313" key="1">
    <source>
        <dbReference type="EMBL" id="CNT97906.1"/>
    </source>
</evidence>
<dbReference type="Proteomes" id="UP000042394">
    <property type="component" value="Unassembled WGS sequence"/>
</dbReference>
<name>A0A655C6L2_SALET</name>
<evidence type="ECO:0000313" key="3">
    <source>
        <dbReference type="Proteomes" id="UP000041314"/>
    </source>
</evidence>
<dbReference type="AlphaFoldDB" id="A0A655C6L2"/>
<organism evidence="1 4">
    <name type="scientific">Salmonella enterica subsp. enterica serovar Bovismorbificans</name>
    <dbReference type="NCBI Taxonomy" id="58097"/>
    <lineage>
        <taxon>Bacteria</taxon>
        <taxon>Pseudomonadati</taxon>
        <taxon>Pseudomonadota</taxon>
        <taxon>Gammaproteobacteria</taxon>
        <taxon>Enterobacterales</taxon>
        <taxon>Enterobacteriaceae</taxon>
        <taxon>Salmonella</taxon>
    </lineage>
</organism>
<proteinExistence type="predicted"/>
<dbReference type="Proteomes" id="UP000041314">
    <property type="component" value="Unassembled WGS sequence"/>
</dbReference>
<evidence type="ECO:0000313" key="2">
    <source>
        <dbReference type="EMBL" id="CNV31906.1"/>
    </source>
</evidence>
<dbReference type="EMBL" id="CQPA01000096">
    <property type="protein sequence ID" value="CNV31906.1"/>
    <property type="molecule type" value="Genomic_DNA"/>
</dbReference>
<reference evidence="3 4" key="1">
    <citation type="submission" date="2015-03" db="EMBL/GenBank/DDBJ databases">
        <authorList>
            <consortium name="Pathogen Informatics"/>
        </authorList>
    </citation>
    <scope>NUCLEOTIDE SEQUENCE [LARGE SCALE GENOMIC DNA]</scope>
    <source>
        <strain evidence="2 3">A1104</strain>
        <strain evidence="1 4">D4891</strain>
    </source>
</reference>
<evidence type="ECO:0000313" key="4">
    <source>
        <dbReference type="Proteomes" id="UP000042394"/>
    </source>
</evidence>
<protein>
    <submittedName>
        <fullName evidence="1">Uncharacterized protein</fullName>
    </submittedName>
</protein>
<gene>
    <name evidence="2" type="ORF">ERS008198_05030</name>
    <name evidence="1" type="ORF">ERS008207_01512</name>
</gene>
<accession>A0A655C6L2</accession>
<sequence length="60" mass="6877">MTASREDHRGEQSGHDAVREVLQQIVHRLFSTIQRILYAPVHQRQVGFVATFVVVTLQYG</sequence>
<dbReference type="EMBL" id="CQPD01000012">
    <property type="protein sequence ID" value="CNT97906.1"/>
    <property type="molecule type" value="Genomic_DNA"/>
</dbReference>